<name>A0A554JBL9_9BACT</name>
<organism evidence="3 4">
    <name type="scientific">Candidatus Doudnabacteria bacterium Gr01-1014_77</name>
    <dbReference type="NCBI Taxonomy" id="2017133"/>
    <lineage>
        <taxon>Bacteria</taxon>
        <taxon>Candidatus Doudnaibacteriota</taxon>
    </lineage>
</organism>
<dbReference type="EMBL" id="VMFF01000032">
    <property type="protein sequence ID" value="TSC65709.1"/>
    <property type="molecule type" value="Genomic_DNA"/>
</dbReference>
<keyword evidence="2" id="KW-0732">Signal</keyword>
<gene>
    <name evidence="3" type="ORF">G01um101477_366</name>
</gene>
<evidence type="ECO:0000313" key="3">
    <source>
        <dbReference type="EMBL" id="TSC65709.1"/>
    </source>
</evidence>
<feature type="transmembrane region" description="Helical" evidence="1">
    <location>
        <begin position="106"/>
        <end position="130"/>
    </location>
</feature>
<evidence type="ECO:0000256" key="1">
    <source>
        <dbReference type="SAM" id="Phobius"/>
    </source>
</evidence>
<sequence length="136" mass="14224">MKKNKLVKLLASIGLAYAILVIPVFTFAADPPPAQNNGGGSCNIDGFNTTDTKLCNPLPDKDLGGLVYRLINYILIGISSMAIVTIVIAAFTIVSSQGNEEAVKGARTSISWAVVGIVLALLAYSIASIIESAVTR</sequence>
<evidence type="ECO:0008006" key="5">
    <source>
        <dbReference type="Google" id="ProtNLM"/>
    </source>
</evidence>
<proteinExistence type="predicted"/>
<comment type="caution">
    <text evidence="3">The sequence shown here is derived from an EMBL/GenBank/DDBJ whole genome shotgun (WGS) entry which is preliminary data.</text>
</comment>
<dbReference type="AlphaFoldDB" id="A0A554JBL9"/>
<keyword evidence="1" id="KW-0812">Transmembrane</keyword>
<feature type="transmembrane region" description="Helical" evidence="1">
    <location>
        <begin position="70"/>
        <end position="94"/>
    </location>
</feature>
<reference evidence="3 4" key="1">
    <citation type="submission" date="2017-07" db="EMBL/GenBank/DDBJ databases">
        <title>Mechanisms for carbon and nitrogen cycling indicate functional differentiation within the Candidate Phyla Radiation.</title>
        <authorList>
            <person name="Danczak R.E."/>
            <person name="Johnston M.D."/>
            <person name="Kenah C."/>
            <person name="Slattery M."/>
            <person name="Wrighton K.C."/>
            <person name="Wilkins M.J."/>
        </authorList>
    </citation>
    <scope>NUCLEOTIDE SEQUENCE [LARGE SCALE GENOMIC DNA]</scope>
    <source>
        <strain evidence="3">Gr01-1014_77</strain>
    </source>
</reference>
<feature type="signal peptide" evidence="2">
    <location>
        <begin position="1"/>
        <end position="28"/>
    </location>
</feature>
<evidence type="ECO:0000313" key="4">
    <source>
        <dbReference type="Proteomes" id="UP000319613"/>
    </source>
</evidence>
<feature type="chain" id="PRO_5022155657" description="TrbC/VIRB2 family protein" evidence="2">
    <location>
        <begin position="29"/>
        <end position="136"/>
    </location>
</feature>
<accession>A0A554JBL9</accession>
<keyword evidence="1" id="KW-1133">Transmembrane helix</keyword>
<dbReference type="Proteomes" id="UP000319613">
    <property type="component" value="Unassembled WGS sequence"/>
</dbReference>
<protein>
    <recommendedName>
        <fullName evidence="5">TrbC/VIRB2 family protein</fullName>
    </recommendedName>
</protein>
<keyword evidence="1" id="KW-0472">Membrane</keyword>
<evidence type="ECO:0000256" key="2">
    <source>
        <dbReference type="SAM" id="SignalP"/>
    </source>
</evidence>